<dbReference type="PANTHER" id="PTHR43394:SF27">
    <property type="entry name" value="ATP-DEPENDENT TRANSLOCASE ABCB1-LIKE"/>
    <property type="match status" value="1"/>
</dbReference>
<keyword evidence="11" id="KW-0325">Glycoprotein</keyword>
<name>A0A8U0PY86_SALNM</name>
<dbReference type="GO" id="GO:0015421">
    <property type="term" value="F:ABC-type oligopeptide transporter activity"/>
    <property type="evidence" value="ECO:0007669"/>
    <property type="project" value="TreeGrafter"/>
</dbReference>
<feature type="domain" description="ABC transporter" evidence="12">
    <location>
        <begin position="50"/>
        <end position="288"/>
    </location>
</feature>
<dbReference type="Proteomes" id="UP000808372">
    <property type="component" value="Chromosome 37"/>
</dbReference>
<evidence type="ECO:0000313" key="13">
    <source>
        <dbReference type="Proteomes" id="UP000808372"/>
    </source>
</evidence>
<dbReference type="GeneID" id="120031179"/>
<dbReference type="InterPro" id="IPR027417">
    <property type="entry name" value="P-loop_NTPase"/>
</dbReference>
<dbReference type="PANTHER" id="PTHR43394">
    <property type="entry name" value="ATP-DEPENDENT PERMEASE MDL1, MITOCHONDRIAL"/>
    <property type="match status" value="1"/>
</dbReference>
<protein>
    <submittedName>
        <fullName evidence="14">Phosphatidylcholine translocator ABCB4-like isoform X5</fullName>
    </submittedName>
</protein>
<keyword evidence="4" id="KW-0812">Transmembrane</keyword>
<comment type="subcellular location">
    <subcellularLocation>
        <location evidence="1">Membrane</location>
        <topology evidence="1">Multi-pass membrane protein</topology>
    </subcellularLocation>
</comment>
<evidence type="ECO:0000256" key="6">
    <source>
        <dbReference type="ARBA" id="ARBA00022741"/>
    </source>
</evidence>
<evidence type="ECO:0000313" key="14">
    <source>
        <dbReference type="RefSeq" id="XP_038832731.1"/>
    </source>
</evidence>
<evidence type="ECO:0000256" key="7">
    <source>
        <dbReference type="ARBA" id="ARBA00022840"/>
    </source>
</evidence>
<dbReference type="InterPro" id="IPR003439">
    <property type="entry name" value="ABC_transporter-like_ATP-bd"/>
</dbReference>
<evidence type="ECO:0000256" key="8">
    <source>
        <dbReference type="ARBA" id="ARBA00022967"/>
    </source>
</evidence>
<dbReference type="CDD" id="cd03249">
    <property type="entry name" value="ABC_MTABC3_MDL1_MDL2"/>
    <property type="match status" value="1"/>
</dbReference>
<dbReference type="FunFam" id="3.40.50.300:FF:000479">
    <property type="entry name" value="Multidrug resistance protein 1A"/>
    <property type="match status" value="1"/>
</dbReference>
<dbReference type="GO" id="GO:0090374">
    <property type="term" value="P:oligopeptide export from mitochondrion"/>
    <property type="evidence" value="ECO:0007669"/>
    <property type="project" value="TreeGrafter"/>
</dbReference>
<keyword evidence="13" id="KW-1185">Reference proteome</keyword>
<organism evidence="13 14">
    <name type="scientific">Salvelinus namaycush</name>
    <name type="common">Lake trout</name>
    <name type="synonym">Salmo namaycush</name>
    <dbReference type="NCBI Taxonomy" id="8040"/>
    <lineage>
        <taxon>Eukaryota</taxon>
        <taxon>Metazoa</taxon>
        <taxon>Chordata</taxon>
        <taxon>Craniata</taxon>
        <taxon>Vertebrata</taxon>
        <taxon>Euteleostomi</taxon>
        <taxon>Actinopterygii</taxon>
        <taxon>Neopterygii</taxon>
        <taxon>Teleostei</taxon>
        <taxon>Protacanthopterygii</taxon>
        <taxon>Salmoniformes</taxon>
        <taxon>Salmonidae</taxon>
        <taxon>Salmoninae</taxon>
        <taxon>Salvelinus</taxon>
    </lineage>
</organism>
<dbReference type="Gene3D" id="3.40.50.300">
    <property type="entry name" value="P-loop containing nucleotide triphosphate hydrolases"/>
    <property type="match status" value="1"/>
</dbReference>
<keyword evidence="9" id="KW-1133">Transmembrane helix</keyword>
<keyword evidence="8" id="KW-1278">Translocase</keyword>
<dbReference type="InterPro" id="IPR003593">
    <property type="entry name" value="AAA+_ATPase"/>
</dbReference>
<keyword evidence="6" id="KW-0547">Nucleotide-binding</keyword>
<dbReference type="Gene3D" id="1.20.1560.10">
    <property type="entry name" value="ABC transporter type 1, transmembrane domain"/>
    <property type="match status" value="1"/>
</dbReference>
<dbReference type="InterPro" id="IPR039421">
    <property type="entry name" value="Type_1_exporter"/>
</dbReference>
<dbReference type="RefSeq" id="XP_038832731.1">
    <property type="nucleotide sequence ID" value="XM_038976803.1"/>
</dbReference>
<evidence type="ECO:0000256" key="3">
    <source>
        <dbReference type="ARBA" id="ARBA00022448"/>
    </source>
</evidence>
<evidence type="ECO:0000256" key="9">
    <source>
        <dbReference type="ARBA" id="ARBA00022989"/>
    </source>
</evidence>
<evidence type="ECO:0000256" key="4">
    <source>
        <dbReference type="ARBA" id="ARBA00022692"/>
    </source>
</evidence>
<dbReference type="GO" id="GO:0005743">
    <property type="term" value="C:mitochondrial inner membrane"/>
    <property type="evidence" value="ECO:0007669"/>
    <property type="project" value="TreeGrafter"/>
</dbReference>
<evidence type="ECO:0000256" key="1">
    <source>
        <dbReference type="ARBA" id="ARBA00004141"/>
    </source>
</evidence>
<dbReference type="Pfam" id="PF00005">
    <property type="entry name" value="ABC_tran"/>
    <property type="match status" value="1"/>
</dbReference>
<sequence length="295" mass="32367">MAVGEANSFTPNYAKAKISASHLMFLINREPAIDNCSQEGETPDHFDGNVRFQGVRFNYPSRPDLAVLQGLELKVQKGQTLALVGSSGCGKSTTIQLLERFYDPLQGTVMLDNSDAKKLNIHWLRAQMGIVSQEPVLFDCSLAENIAYGDNTRKVTMEEIQSAAKAANIHSFIDDLPQKYDTQAGDKGTQLSGGQKQRIAIARAILRNPKVLLLDEATSALDTESERVVQEALDVARQGRTCIVVAHRLSTIQNADLIAVFQKGVVVEQGTHQQLLSQRGVYYSLVTTQLGHGRN</sequence>
<keyword evidence="3" id="KW-0813">Transport</keyword>
<dbReference type="SUPFAM" id="SSF52540">
    <property type="entry name" value="P-loop containing nucleoside triphosphate hydrolases"/>
    <property type="match status" value="1"/>
</dbReference>
<reference evidence="14" key="1">
    <citation type="submission" date="2025-08" db="UniProtKB">
        <authorList>
            <consortium name="RefSeq"/>
        </authorList>
    </citation>
    <scope>IDENTIFICATION</scope>
    <source>
        <tissue evidence="14">White muscle</tissue>
    </source>
</reference>
<dbReference type="InterPro" id="IPR017871">
    <property type="entry name" value="ABC_transporter-like_CS"/>
</dbReference>
<keyword evidence="10" id="KW-0472">Membrane</keyword>
<evidence type="ECO:0000256" key="2">
    <source>
        <dbReference type="ARBA" id="ARBA00007577"/>
    </source>
</evidence>
<gene>
    <name evidence="14" type="primary">LOC120031179</name>
</gene>
<dbReference type="PROSITE" id="PS00211">
    <property type="entry name" value="ABC_TRANSPORTER_1"/>
    <property type="match status" value="1"/>
</dbReference>
<keyword evidence="5" id="KW-0677">Repeat</keyword>
<keyword evidence="7" id="KW-0067">ATP-binding</keyword>
<evidence type="ECO:0000256" key="11">
    <source>
        <dbReference type="ARBA" id="ARBA00023180"/>
    </source>
</evidence>
<dbReference type="GO" id="GO:0016887">
    <property type="term" value="F:ATP hydrolysis activity"/>
    <property type="evidence" value="ECO:0007669"/>
    <property type="project" value="InterPro"/>
</dbReference>
<dbReference type="AlphaFoldDB" id="A0A8U0PY86"/>
<accession>A0A8U0PY86</accession>
<evidence type="ECO:0000259" key="12">
    <source>
        <dbReference type="PROSITE" id="PS50893"/>
    </source>
</evidence>
<proteinExistence type="inferred from homology"/>
<dbReference type="PROSITE" id="PS50893">
    <property type="entry name" value="ABC_TRANSPORTER_2"/>
    <property type="match status" value="1"/>
</dbReference>
<evidence type="ECO:0000256" key="5">
    <source>
        <dbReference type="ARBA" id="ARBA00022737"/>
    </source>
</evidence>
<dbReference type="InterPro" id="IPR036640">
    <property type="entry name" value="ABC1_TM_sf"/>
</dbReference>
<dbReference type="SMART" id="SM00382">
    <property type="entry name" value="AAA"/>
    <property type="match status" value="1"/>
</dbReference>
<evidence type="ECO:0000256" key="10">
    <source>
        <dbReference type="ARBA" id="ARBA00023136"/>
    </source>
</evidence>
<comment type="similarity">
    <text evidence="2">Belongs to the ABC transporter superfamily. ABCB family. Multidrug resistance exporter (TC 3.A.1.201) subfamily.</text>
</comment>
<dbReference type="GO" id="GO:0005524">
    <property type="term" value="F:ATP binding"/>
    <property type="evidence" value="ECO:0007669"/>
    <property type="project" value="UniProtKB-KW"/>
</dbReference>